<dbReference type="Gene3D" id="2.60.120.1440">
    <property type="match status" value="1"/>
</dbReference>
<feature type="chain" id="PRO_5011768547" evidence="2">
    <location>
        <begin position="35"/>
        <end position="829"/>
    </location>
</feature>
<sequence>MRTVTTPQQSKRRITGYTLIAAAAFLFAAQATLAQEAEQAPPGVASQQNTDPPGRVARLNYTAGAVTTEPAGATDWSYAQINRPLTSGDQLWNDQNARSELHIGSTAVRLGQSTSLDILNLDDNSAQLKVAQGTLSARVRELAPGSTYEIDTPNVALGLNGPGDYRVDVAPDGSSTTVTVRSGSATVYGDSGQVPVAAGQQIRFAGTNLQQVADNGAPGLDGFDQWAASRDAAEDRSVSARYVSRDIPGYQDLDANGTWRSSPQYGEVWVPRATPAGWAPYHDGHWVWQAPWGWTWVDDAPWGFAPYHYGRWAYVDDSWAWVPGPVVVSEPPVYAPALVAFVGGGGGGVDWGVSLAIGGAVAAGVAWFPLGPGEPWHPHWGDHDHWSPGYYNRVNNTTVVNNYNRNVTNVNVTNIHNTYINYRAPGGVTAVPATAFVHGQSVGRFAQKVDPQQWRNARINPGGPGIAPVKESFGPGLRNANYRPPAGAMARPVVATRSPAVPAAYHDSLAQRFAQSGGRVPGAGAPIVRTSVPAHMAGGPGAMPVQNVRVVQSHIAGRTPGAAPGAPGVPGAPNGMQQAGQRPGEAPVNGQPQRGGEPQARPGMPPQMANMHQQPTEAAHPSNGVPRPPQANGANPNAFAQQHGAPMQAGQQPGAEGRHEPAWTQPHTPMAQQAQQHGAPQEQARQPEARPGPQQQVQRQPEAQPPRAPEVHAQPQQMQQAQQQPRQEYRPQPQQVQQPRPEPQPQQVQQPRPEPRPQPQQVQQPRPEPRPQPQQVQQPRPEPRPQPQQVQQPRPEPRPQQAQQPRPQPQPQHADQHSSGGNRDEHHKG</sequence>
<dbReference type="Proteomes" id="UP000198844">
    <property type="component" value="Unassembled WGS sequence"/>
</dbReference>
<feature type="compositionally biased region" description="Low complexity" evidence="1">
    <location>
        <begin position="693"/>
        <end position="702"/>
    </location>
</feature>
<feature type="compositionally biased region" description="Low complexity" evidence="1">
    <location>
        <begin position="714"/>
        <end position="751"/>
    </location>
</feature>
<keyword evidence="2" id="KW-0732">Signal</keyword>
<dbReference type="PANTHER" id="PTHR38731">
    <property type="entry name" value="LIPL45-RELATED LIPOPROTEIN-RELATED"/>
    <property type="match status" value="1"/>
</dbReference>
<protein>
    <submittedName>
        <fullName evidence="3">FecR family protein</fullName>
    </submittedName>
</protein>
<accession>A0A1I7EHI9</accession>
<gene>
    <name evidence="3" type="ORF">SAMN05192563_1020164</name>
</gene>
<dbReference type="EMBL" id="FPBH01000020">
    <property type="protein sequence ID" value="SFU23362.1"/>
    <property type="molecule type" value="Genomic_DNA"/>
</dbReference>
<evidence type="ECO:0000313" key="3">
    <source>
        <dbReference type="EMBL" id="SFU23362.1"/>
    </source>
</evidence>
<dbReference type="OrthoDB" id="5485224at2"/>
<evidence type="ECO:0000256" key="1">
    <source>
        <dbReference type="SAM" id="MobiDB-lite"/>
    </source>
</evidence>
<dbReference type="Pfam" id="PF20245">
    <property type="entry name" value="DUF6600"/>
    <property type="match status" value="1"/>
</dbReference>
<dbReference type="PANTHER" id="PTHR38731:SF3">
    <property type="entry name" value="BLL6125 PROTEIN"/>
    <property type="match status" value="1"/>
</dbReference>
<proteinExistence type="predicted"/>
<dbReference type="RefSeq" id="WP_093640573.1">
    <property type="nucleotide sequence ID" value="NZ_FPBH01000020.1"/>
</dbReference>
<dbReference type="AlphaFoldDB" id="A0A1I7EHI9"/>
<dbReference type="InterPro" id="IPR046535">
    <property type="entry name" value="DUF6600"/>
</dbReference>
<feature type="signal peptide" evidence="2">
    <location>
        <begin position="1"/>
        <end position="34"/>
    </location>
</feature>
<evidence type="ECO:0000256" key="2">
    <source>
        <dbReference type="SAM" id="SignalP"/>
    </source>
</evidence>
<evidence type="ECO:0000313" key="4">
    <source>
        <dbReference type="Proteomes" id="UP000198844"/>
    </source>
</evidence>
<organism evidence="3 4">
    <name type="scientific">Paraburkholderia aspalathi</name>
    <dbReference type="NCBI Taxonomy" id="1324617"/>
    <lineage>
        <taxon>Bacteria</taxon>
        <taxon>Pseudomonadati</taxon>
        <taxon>Pseudomonadota</taxon>
        <taxon>Betaproteobacteria</taxon>
        <taxon>Burkholderiales</taxon>
        <taxon>Burkholderiaceae</taxon>
        <taxon>Paraburkholderia</taxon>
    </lineage>
</organism>
<feature type="compositionally biased region" description="Low complexity" evidence="1">
    <location>
        <begin position="671"/>
        <end position="684"/>
    </location>
</feature>
<name>A0A1I7EHI9_9BURK</name>
<reference evidence="3 4" key="1">
    <citation type="submission" date="2016-10" db="EMBL/GenBank/DDBJ databases">
        <authorList>
            <person name="de Groot N.N."/>
        </authorList>
    </citation>
    <scope>NUCLEOTIDE SEQUENCE [LARGE SCALE GENOMIC DNA]</scope>
    <source>
        <strain evidence="3 4">LMG 27731</strain>
    </source>
</reference>
<feature type="compositionally biased region" description="Low complexity" evidence="1">
    <location>
        <begin position="557"/>
        <end position="573"/>
    </location>
</feature>
<feature type="region of interest" description="Disordered" evidence="1">
    <location>
        <begin position="557"/>
        <end position="829"/>
    </location>
</feature>
<feature type="compositionally biased region" description="Low complexity" evidence="1">
    <location>
        <begin position="787"/>
        <end position="805"/>
    </location>
</feature>